<dbReference type="GO" id="GO:0016413">
    <property type="term" value="F:O-acetyltransferase activity"/>
    <property type="evidence" value="ECO:0007669"/>
    <property type="project" value="TreeGrafter"/>
</dbReference>
<evidence type="ECO:0000256" key="1">
    <source>
        <dbReference type="ARBA" id="ARBA00004651"/>
    </source>
</evidence>
<proteinExistence type="inferred from homology"/>
<evidence type="ECO:0000256" key="6">
    <source>
        <dbReference type="ARBA" id="ARBA00023136"/>
    </source>
</evidence>
<gene>
    <name evidence="10" type="ORF">DWY69_13280</name>
    <name evidence="9" type="ORF">DXC51_02990</name>
</gene>
<protein>
    <submittedName>
        <fullName evidence="10">Acyltransferase</fullName>
    </submittedName>
</protein>
<accession>A0A3E3IVN9</accession>
<evidence type="ECO:0000313" key="10">
    <source>
        <dbReference type="EMBL" id="RGE71168.1"/>
    </source>
</evidence>
<feature type="transmembrane region" description="Helical" evidence="7">
    <location>
        <begin position="156"/>
        <end position="174"/>
    </location>
</feature>
<feature type="transmembrane region" description="Helical" evidence="7">
    <location>
        <begin position="21"/>
        <end position="38"/>
    </location>
</feature>
<evidence type="ECO:0000313" key="9">
    <source>
        <dbReference type="EMBL" id="RGE64057.1"/>
    </source>
</evidence>
<organism evidence="10 12">
    <name type="scientific">Eisenbergiella massiliensis</name>
    <dbReference type="NCBI Taxonomy" id="1720294"/>
    <lineage>
        <taxon>Bacteria</taxon>
        <taxon>Bacillati</taxon>
        <taxon>Bacillota</taxon>
        <taxon>Clostridia</taxon>
        <taxon>Lachnospirales</taxon>
        <taxon>Lachnospiraceae</taxon>
        <taxon>Eisenbergiella</taxon>
    </lineage>
</organism>
<keyword evidence="10" id="KW-0808">Transferase</keyword>
<keyword evidence="6 7" id="KW-0472">Membrane</keyword>
<dbReference type="Pfam" id="PF01757">
    <property type="entry name" value="Acyl_transf_3"/>
    <property type="match status" value="1"/>
</dbReference>
<evidence type="ECO:0000259" key="8">
    <source>
        <dbReference type="Pfam" id="PF01757"/>
    </source>
</evidence>
<feature type="transmembrane region" description="Helical" evidence="7">
    <location>
        <begin position="132"/>
        <end position="149"/>
    </location>
</feature>
<sequence>MIEIGRDKIVEEYKSLNTLKGVACITVILLHCSFPGFLGRFIGYFMRFPVPVFFMISGYFASNRSKQWYRDKAKYIFILILISELLMGTVILTDDWLTSGVISIAEWIMQFEFIHHPIRTIFLGTIFNGTLWYLYAVLWVWVIFSAWGYDNRKKAAYFLIPLLLTIEVYGRLFWQSVYDINEVIYIFRSFILQGIPFIMIGGILKEHEDKICGIKKASLKFMAIIIIGFLMAFTEYVIYKTYLDVYLSTIMISIGLMCLAVVKREMYLSKIIHHIGKDLSTIIYCIHLPVIYIIDRSPLQKWGGVYSTRYCCYCDNSYIRVF</sequence>
<dbReference type="Proteomes" id="UP000260812">
    <property type="component" value="Unassembled WGS sequence"/>
</dbReference>
<dbReference type="EMBL" id="QVLU01000011">
    <property type="protein sequence ID" value="RGE71168.1"/>
    <property type="molecule type" value="Genomic_DNA"/>
</dbReference>
<comment type="caution">
    <text evidence="10">The sequence shown here is derived from an EMBL/GenBank/DDBJ whole genome shotgun (WGS) entry which is preliminary data.</text>
</comment>
<evidence type="ECO:0000256" key="7">
    <source>
        <dbReference type="SAM" id="Phobius"/>
    </source>
</evidence>
<evidence type="ECO:0000256" key="5">
    <source>
        <dbReference type="ARBA" id="ARBA00022989"/>
    </source>
</evidence>
<dbReference type="EMBL" id="QVLV01000002">
    <property type="protein sequence ID" value="RGE64057.1"/>
    <property type="molecule type" value="Genomic_DNA"/>
</dbReference>
<dbReference type="AlphaFoldDB" id="A0A3E3IVN9"/>
<dbReference type="Proteomes" id="UP000261166">
    <property type="component" value="Unassembled WGS sequence"/>
</dbReference>
<feature type="transmembrane region" description="Helical" evidence="7">
    <location>
        <begin position="245"/>
        <end position="262"/>
    </location>
</feature>
<reference evidence="10 12" key="1">
    <citation type="submission" date="2018-08" db="EMBL/GenBank/DDBJ databases">
        <title>A genome reference for cultivated species of the human gut microbiota.</title>
        <authorList>
            <person name="Zou Y."/>
            <person name="Xue W."/>
            <person name="Luo G."/>
        </authorList>
    </citation>
    <scope>NUCLEOTIDE SEQUENCE [LARGE SCALE GENOMIC DNA]</scope>
    <source>
        <strain evidence="10 12">AF26-4BH</strain>
        <strain evidence="9">TF05-5AC</strain>
    </source>
</reference>
<dbReference type="PANTHER" id="PTHR40074">
    <property type="entry name" value="O-ACETYLTRANSFERASE WECH"/>
    <property type="match status" value="1"/>
</dbReference>
<feature type="transmembrane region" description="Helical" evidence="7">
    <location>
        <begin position="73"/>
        <end position="92"/>
    </location>
</feature>
<feature type="domain" description="Acyltransferase 3" evidence="8">
    <location>
        <begin position="14"/>
        <end position="294"/>
    </location>
</feature>
<keyword evidence="4 7" id="KW-0812">Transmembrane</keyword>
<feature type="transmembrane region" description="Helical" evidence="7">
    <location>
        <begin position="186"/>
        <end position="205"/>
    </location>
</feature>
<dbReference type="OrthoDB" id="9810469at2"/>
<dbReference type="PANTHER" id="PTHR40074:SF2">
    <property type="entry name" value="O-ACETYLTRANSFERASE WECH"/>
    <property type="match status" value="1"/>
</dbReference>
<feature type="transmembrane region" description="Helical" evidence="7">
    <location>
        <begin position="217"/>
        <end position="239"/>
    </location>
</feature>
<evidence type="ECO:0000256" key="3">
    <source>
        <dbReference type="ARBA" id="ARBA00022475"/>
    </source>
</evidence>
<keyword evidence="10" id="KW-0012">Acyltransferase</keyword>
<name>A0A3E3IVN9_9FIRM</name>
<keyword evidence="11" id="KW-1185">Reference proteome</keyword>
<keyword evidence="3" id="KW-1003">Cell membrane</keyword>
<evidence type="ECO:0000313" key="11">
    <source>
        <dbReference type="Proteomes" id="UP000260812"/>
    </source>
</evidence>
<evidence type="ECO:0000256" key="4">
    <source>
        <dbReference type="ARBA" id="ARBA00022692"/>
    </source>
</evidence>
<keyword evidence="5 7" id="KW-1133">Transmembrane helix</keyword>
<dbReference type="InterPro" id="IPR002656">
    <property type="entry name" value="Acyl_transf_3_dom"/>
</dbReference>
<dbReference type="GO" id="GO:0005886">
    <property type="term" value="C:plasma membrane"/>
    <property type="evidence" value="ECO:0007669"/>
    <property type="project" value="UniProtKB-SubCell"/>
</dbReference>
<evidence type="ECO:0000313" key="12">
    <source>
        <dbReference type="Proteomes" id="UP000261166"/>
    </source>
</evidence>
<dbReference type="GO" id="GO:0009246">
    <property type="term" value="P:enterobacterial common antigen biosynthetic process"/>
    <property type="evidence" value="ECO:0007669"/>
    <property type="project" value="TreeGrafter"/>
</dbReference>
<comment type="similarity">
    <text evidence="2">Belongs to the acyltransferase 3 family.</text>
</comment>
<evidence type="ECO:0000256" key="2">
    <source>
        <dbReference type="ARBA" id="ARBA00007400"/>
    </source>
</evidence>
<comment type="subcellular location">
    <subcellularLocation>
        <location evidence="1">Cell membrane</location>
        <topology evidence="1">Multi-pass membrane protein</topology>
    </subcellularLocation>
</comment>
<feature type="transmembrane region" description="Helical" evidence="7">
    <location>
        <begin position="44"/>
        <end position="61"/>
    </location>
</feature>